<evidence type="ECO:0000256" key="3">
    <source>
        <dbReference type="ARBA" id="ARBA00022679"/>
    </source>
</evidence>
<feature type="transmembrane region" description="Helical" evidence="5">
    <location>
        <begin position="303"/>
        <end position="328"/>
    </location>
</feature>
<dbReference type="Pfam" id="PF06580">
    <property type="entry name" value="His_kinase"/>
    <property type="match status" value="1"/>
</dbReference>
<dbReference type="CDD" id="cd06225">
    <property type="entry name" value="HAMP"/>
    <property type="match status" value="1"/>
</dbReference>
<proteinExistence type="predicted"/>
<keyword evidence="5" id="KW-0812">Transmembrane</keyword>
<dbReference type="Pfam" id="PF02518">
    <property type="entry name" value="HATPase_c"/>
    <property type="match status" value="1"/>
</dbReference>
<dbReference type="PROSITE" id="PS50885">
    <property type="entry name" value="HAMP"/>
    <property type="match status" value="1"/>
</dbReference>
<dbReference type="PANTHER" id="PTHR34220">
    <property type="entry name" value="SENSOR HISTIDINE KINASE YPDA"/>
    <property type="match status" value="1"/>
</dbReference>
<dbReference type="SMART" id="SM00304">
    <property type="entry name" value="HAMP"/>
    <property type="match status" value="1"/>
</dbReference>
<keyword evidence="5" id="KW-1133">Transmembrane helix</keyword>
<keyword evidence="2" id="KW-0597">Phosphoprotein</keyword>
<reference evidence="7 8" key="1">
    <citation type="submission" date="2016-12" db="EMBL/GenBank/DDBJ databases">
        <authorList>
            <person name="Song W.-J."/>
            <person name="Kurnit D.M."/>
        </authorList>
    </citation>
    <scope>NUCLEOTIDE SEQUENCE [LARGE SCALE GENOMIC DNA]</scope>
    <source>
        <strain evidence="7 8">DSM 12503</strain>
    </source>
</reference>
<evidence type="ECO:0000256" key="4">
    <source>
        <dbReference type="ARBA" id="ARBA00022777"/>
    </source>
</evidence>
<dbReference type="InterPro" id="IPR036890">
    <property type="entry name" value="HATPase_C_sf"/>
</dbReference>
<dbReference type="InterPro" id="IPR050640">
    <property type="entry name" value="Bact_2-comp_sensor_kinase"/>
</dbReference>
<evidence type="ECO:0000256" key="2">
    <source>
        <dbReference type="ARBA" id="ARBA00022553"/>
    </source>
</evidence>
<feature type="domain" description="HAMP" evidence="6">
    <location>
        <begin position="326"/>
        <end position="378"/>
    </location>
</feature>
<keyword evidence="5" id="KW-0472">Membrane</keyword>
<protein>
    <submittedName>
        <fullName evidence="7">Sensor histidine kinase YesM</fullName>
    </submittedName>
</protein>
<dbReference type="EMBL" id="FRFD01000005">
    <property type="protein sequence ID" value="SHO48313.1"/>
    <property type="molecule type" value="Genomic_DNA"/>
</dbReference>
<comment type="subcellular location">
    <subcellularLocation>
        <location evidence="1">Membrane</location>
    </subcellularLocation>
</comment>
<dbReference type="SUPFAM" id="SSF55874">
    <property type="entry name" value="ATPase domain of HSP90 chaperone/DNA topoisomerase II/histidine kinase"/>
    <property type="match status" value="1"/>
</dbReference>
<dbReference type="OrthoDB" id="138378at2"/>
<keyword evidence="3" id="KW-0808">Transferase</keyword>
<evidence type="ECO:0000259" key="6">
    <source>
        <dbReference type="PROSITE" id="PS50885"/>
    </source>
</evidence>
<evidence type="ECO:0000256" key="5">
    <source>
        <dbReference type="SAM" id="Phobius"/>
    </source>
</evidence>
<dbReference type="Gene3D" id="6.10.340.10">
    <property type="match status" value="1"/>
</dbReference>
<keyword evidence="4 7" id="KW-0418">Kinase</keyword>
<organism evidence="7 8">
    <name type="scientific">Anaerocolumna xylanovorans DSM 12503</name>
    <dbReference type="NCBI Taxonomy" id="1121345"/>
    <lineage>
        <taxon>Bacteria</taxon>
        <taxon>Bacillati</taxon>
        <taxon>Bacillota</taxon>
        <taxon>Clostridia</taxon>
        <taxon>Lachnospirales</taxon>
        <taxon>Lachnospiraceae</taxon>
        <taxon>Anaerocolumna</taxon>
    </lineage>
</organism>
<feature type="transmembrane region" description="Helical" evidence="5">
    <location>
        <begin position="21"/>
        <end position="41"/>
    </location>
</feature>
<dbReference type="GO" id="GO:0016020">
    <property type="term" value="C:membrane"/>
    <property type="evidence" value="ECO:0007669"/>
    <property type="project" value="UniProtKB-SubCell"/>
</dbReference>
<dbReference type="PANTHER" id="PTHR34220:SF7">
    <property type="entry name" value="SENSOR HISTIDINE KINASE YPDA"/>
    <property type="match status" value="1"/>
</dbReference>
<dbReference type="Proteomes" id="UP000184612">
    <property type="component" value="Unassembled WGS sequence"/>
</dbReference>
<dbReference type="RefSeq" id="WP_073588487.1">
    <property type="nucleotide sequence ID" value="NZ_FRFD01000005.1"/>
</dbReference>
<dbReference type="SUPFAM" id="SSF158472">
    <property type="entry name" value="HAMP domain-like"/>
    <property type="match status" value="1"/>
</dbReference>
<dbReference type="Gene3D" id="3.30.565.10">
    <property type="entry name" value="Histidine kinase-like ATPase, C-terminal domain"/>
    <property type="match status" value="1"/>
</dbReference>
<evidence type="ECO:0000313" key="8">
    <source>
        <dbReference type="Proteomes" id="UP000184612"/>
    </source>
</evidence>
<evidence type="ECO:0000256" key="1">
    <source>
        <dbReference type="ARBA" id="ARBA00004370"/>
    </source>
</evidence>
<sequence>MKTIKRMILSLYQDTPIVRKFMLSSFVLSLIPLILMSVLFYSRFRQIMRNEVASSYELVASQYVSNLENKINIYNSLIDSIVVNGTVQNVFSKQDKYSVKDTIDIWRLFYREIDNLIYAKNPQEIYSIMLYAKSDKFPRDGMHLSNYEQVADEQWFVETFRQRKPIYDYQYTVDALNIDLLSFVKFIPNLNGNTYTKELGLIKIDLLAHEFFGVSQKNAAMEAYDLFVLNPESEIIYTNSDQVFPEEELTDMINPSRGQSGHIILSPEYSNRIAVVDNINGCNWKVCLIFQNNKLDQKFNDTYVFIFMILLIMLAFMILLTFLFTTAYSRRTNQLIKKIKKIGKGDLSVKDVIYGNDEIGMIDAAFNHMIISLNEQIDKNYIQWIAMQEAELKALQLQINPHFLYNTLESISGMASIKGCPDISKVSEKLGMMFRYSINKSGTELVALNEEIQHVMNYFYIQNVRFGDTITPVIEIPDDLKRSKIPRFILQPIVENSIIHGFEGNKRQGCIEISATSAEDNLIIDIYDDGVGMSEKQVDDLNEYISQIKTVLHEEENRSIGVKNVNTRIRLMFGEQYGLQIRSKLSAGTQVRIILPLNSRMEGKNVQSIGC</sequence>
<dbReference type="AlphaFoldDB" id="A0A1M7Y6P4"/>
<dbReference type="InterPro" id="IPR010559">
    <property type="entry name" value="Sig_transdc_His_kin_internal"/>
</dbReference>
<dbReference type="SMART" id="SM00387">
    <property type="entry name" value="HATPase_c"/>
    <property type="match status" value="1"/>
</dbReference>
<evidence type="ECO:0000313" key="7">
    <source>
        <dbReference type="EMBL" id="SHO48313.1"/>
    </source>
</evidence>
<accession>A0A1M7Y6P4</accession>
<keyword evidence="8" id="KW-1185">Reference proteome</keyword>
<dbReference type="Pfam" id="PF00672">
    <property type="entry name" value="HAMP"/>
    <property type="match status" value="1"/>
</dbReference>
<dbReference type="InterPro" id="IPR003594">
    <property type="entry name" value="HATPase_dom"/>
</dbReference>
<dbReference type="GO" id="GO:0000155">
    <property type="term" value="F:phosphorelay sensor kinase activity"/>
    <property type="evidence" value="ECO:0007669"/>
    <property type="project" value="InterPro"/>
</dbReference>
<gene>
    <name evidence="7" type="ORF">SAMN02745217_01768</name>
</gene>
<name>A0A1M7Y6P4_9FIRM</name>
<dbReference type="InterPro" id="IPR003660">
    <property type="entry name" value="HAMP_dom"/>
</dbReference>
<dbReference type="STRING" id="1121345.SAMN02745217_01768"/>